<dbReference type="PRINTS" id="PR00508">
    <property type="entry name" value="S21N4MTFRASE"/>
</dbReference>
<dbReference type="InterPro" id="IPR029063">
    <property type="entry name" value="SAM-dependent_MTases_sf"/>
</dbReference>
<sequence>MSGAERARLPLGQIVVGDARQRLAELPDASVDTCITSPPYWNLRDYGHHGQLGLEPDINDWVRTLVGVCREIARVLKPSGSLWLNVADSYSIHQSQGAPKKSLLLGPQRLALALLDDGWLIRNQVVWAKTNPMPSSVGDRLSCTYEVMFLLVRSPRYYFDLDAIRQPLITKAKKRPNAAAYRYLPDDALPPDSGFDDDQGLNQLKAEGRAGHPLGKNPGDTWSLPTAGYRGAHFATFPLALAERPLLATCPERVCASCGTPWTREPVDRQRPTPALGALQARCQCTANTQPGVALDPFAGSGTVAIAAEKHGRHWIGIELNPAYAALARERLAAWRKRQGR</sequence>
<dbReference type="GO" id="GO:0008170">
    <property type="term" value="F:N-methyltransferase activity"/>
    <property type="evidence" value="ECO:0007669"/>
    <property type="project" value="InterPro"/>
</dbReference>
<dbReference type="Pfam" id="PF01555">
    <property type="entry name" value="N6_N4_Mtase"/>
    <property type="match status" value="1"/>
</dbReference>
<dbReference type="Proteomes" id="UP000197174">
    <property type="component" value="Unassembled WGS sequence"/>
</dbReference>
<keyword evidence="2 10" id="KW-0489">Methyltransferase</keyword>
<evidence type="ECO:0000256" key="1">
    <source>
        <dbReference type="ARBA" id="ARBA00010203"/>
    </source>
</evidence>
<keyword evidence="11" id="KW-1185">Reference proteome</keyword>
<evidence type="ECO:0000259" key="9">
    <source>
        <dbReference type="Pfam" id="PF01555"/>
    </source>
</evidence>
<evidence type="ECO:0000256" key="3">
    <source>
        <dbReference type="ARBA" id="ARBA00022679"/>
    </source>
</evidence>
<dbReference type="InterPro" id="IPR002941">
    <property type="entry name" value="DNA_methylase_N4/N6"/>
</dbReference>
<dbReference type="InterPro" id="IPR017985">
    <property type="entry name" value="MeTrfase_CN4_CS"/>
</dbReference>
<dbReference type="OrthoDB" id="9773060at2"/>
<keyword evidence="3 10" id="KW-0808">Transferase</keyword>
<dbReference type="SUPFAM" id="SSF53335">
    <property type="entry name" value="S-adenosyl-L-methionine-dependent methyltransferases"/>
    <property type="match status" value="1"/>
</dbReference>
<feature type="domain" description="DNA methylase N-4/N-6" evidence="9">
    <location>
        <begin position="31"/>
        <end position="329"/>
    </location>
</feature>
<keyword evidence="4" id="KW-0949">S-adenosyl-L-methionine</keyword>
<evidence type="ECO:0000256" key="8">
    <source>
        <dbReference type="RuleBase" id="RU362026"/>
    </source>
</evidence>
<dbReference type="EC" id="2.1.1.-" evidence="8"/>
<evidence type="ECO:0000256" key="6">
    <source>
        <dbReference type="ARBA" id="ARBA00023125"/>
    </source>
</evidence>
<keyword evidence="5" id="KW-0680">Restriction system</keyword>
<evidence type="ECO:0000256" key="7">
    <source>
        <dbReference type="ARBA" id="ARBA00049120"/>
    </source>
</evidence>
<reference evidence="10 11" key="1">
    <citation type="submission" date="2017-03" db="EMBL/GenBank/DDBJ databases">
        <title>Whole genome sequence of Micromonospora wenchangensis, isolated from mangrove soil.</title>
        <authorList>
            <person name="Yang H."/>
        </authorList>
    </citation>
    <scope>NUCLEOTIDE SEQUENCE [LARGE SCALE GENOMIC DNA]</scope>
    <source>
        <strain evidence="10 11">CCTCC AA 2012002</strain>
    </source>
</reference>
<evidence type="ECO:0000256" key="2">
    <source>
        <dbReference type="ARBA" id="ARBA00022603"/>
    </source>
</evidence>
<dbReference type="GO" id="GO:0003677">
    <property type="term" value="F:DNA binding"/>
    <property type="evidence" value="ECO:0007669"/>
    <property type="project" value="UniProtKB-KW"/>
</dbReference>
<evidence type="ECO:0000256" key="4">
    <source>
        <dbReference type="ARBA" id="ARBA00022691"/>
    </source>
</evidence>
<dbReference type="InterPro" id="IPR001091">
    <property type="entry name" value="RM_Methyltransferase"/>
</dbReference>
<dbReference type="Gene3D" id="3.40.50.150">
    <property type="entry name" value="Vaccinia Virus protein VP39"/>
    <property type="match status" value="1"/>
</dbReference>
<comment type="catalytic activity">
    <reaction evidence="7">
        <text>a 2'-deoxycytidine in DNA + S-adenosyl-L-methionine = an N(4)-methyl-2'-deoxycytidine in DNA + S-adenosyl-L-homocysteine + H(+)</text>
        <dbReference type="Rhea" id="RHEA:16857"/>
        <dbReference type="Rhea" id="RHEA-COMP:11369"/>
        <dbReference type="Rhea" id="RHEA-COMP:13674"/>
        <dbReference type="ChEBI" id="CHEBI:15378"/>
        <dbReference type="ChEBI" id="CHEBI:57856"/>
        <dbReference type="ChEBI" id="CHEBI:59789"/>
        <dbReference type="ChEBI" id="CHEBI:85452"/>
        <dbReference type="ChEBI" id="CHEBI:137933"/>
        <dbReference type="EC" id="2.1.1.113"/>
    </reaction>
</comment>
<dbReference type="RefSeq" id="WP_088646916.1">
    <property type="nucleotide sequence ID" value="NZ_MZMV01000069.1"/>
</dbReference>
<evidence type="ECO:0000313" key="10">
    <source>
        <dbReference type="EMBL" id="OWV00496.1"/>
    </source>
</evidence>
<dbReference type="GO" id="GO:0015667">
    <property type="term" value="F:site-specific DNA-methyltransferase (cytosine-N4-specific) activity"/>
    <property type="evidence" value="ECO:0007669"/>
    <property type="project" value="UniProtKB-EC"/>
</dbReference>
<dbReference type="AlphaFoldDB" id="A0A246REK4"/>
<evidence type="ECO:0000256" key="5">
    <source>
        <dbReference type="ARBA" id="ARBA00022747"/>
    </source>
</evidence>
<proteinExistence type="inferred from homology"/>
<comment type="caution">
    <text evidence="10">The sequence shown here is derived from an EMBL/GenBank/DDBJ whole genome shotgun (WGS) entry which is preliminary data.</text>
</comment>
<name>A0A246REK4_9ACTN</name>
<keyword evidence="6" id="KW-0238">DNA-binding</keyword>
<accession>A0A246REK4</accession>
<gene>
    <name evidence="10" type="ORF">B5D80_27900</name>
</gene>
<dbReference type="GO" id="GO:0009307">
    <property type="term" value="P:DNA restriction-modification system"/>
    <property type="evidence" value="ECO:0007669"/>
    <property type="project" value="UniProtKB-KW"/>
</dbReference>
<protein>
    <recommendedName>
        <fullName evidence="8">Methyltransferase</fullName>
        <ecNumber evidence="8">2.1.1.-</ecNumber>
    </recommendedName>
</protein>
<dbReference type="GO" id="GO:0032259">
    <property type="term" value="P:methylation"/>
    <property type="evidence" value="ECO:0007669"/>
    <property type="project" value="UniProtKB-KW"/>
</dbReference>
<comment type="similarity">
    <text evidence="1">Belongs to the N(4)/N(6)-methyltransferase family. N(4) subfamily.</text>
</comment>
<dbReference type="PROSITE" id="PS00093">
    <property type="entry name" value="N4_MTASE"/>
    <property type="match status" value="1"/>
</dbReference>
<evidence type="ECO:0000313" key="11">
    <source>
        <dbReference type="Proteomes" id="UP000197174"/>
    </source>
</evidence>
<organism evidence="10 11">
    <name type="scientific">Micromonospora wenchangensis</name>
    <dbReference type="NCBI Taxonomy" id="1185415"/>
    <lineage>
        <taxon>Bacteria</taxon>
        <taxon>Bacillati</taxon>
        <taxon>Actinomycetota</taxon>
        <taxon>Actinomycetes</taxon>
        <taxon>Micromonosporales</taxon>
        <taxon>Micromonosporaceae</taxon>
        <taxon>Micromonospora</taxon>
    </lineage>
</organism>
<dbReference type="EMBL" id="MZMV01000069">
    <property type="protein sequence ID" value="OWV00496.1"/>
    <property type="molecule type" value="Genomic_DNA"/>
</dbReference>